<dbReference type="Proteomes" id="UP001604277">
    <property type="component" value="Unassembled WGS sequence"/>
</dbReference>
<proteinExistence type="predicted"/>
<comment type="caution">
    <text evidence="1">The sequence shown here is derived from an EMBL/GenBank/DDBJ whole genome shotgun (WGS) entry which is preliminary data.</text>
</comment>
<accession>A0ABD1XB65</accession>
<name>A0ABD1XB65_9LAMI</name>
<dbReference type="AlphaFoldDB" id="A0ABD1XB65"/>
<protein>
    <submittedName>
        <fullName evidence="1">Uncharacterized protein</fullName>
    </submittedName>
</protein>
<evidence type="ECO:0000313" key="2">
    <source>
        <dbReference type="Proteomes" id="UP001604277"/>
    </source>
</evidence>
<reference evidence="2" key="1">
    <citation type="submission" date="2024-07" db="EMBL/GenBank/DDBJ databases">
        <title>Two chromosome-level genome assemblies of Korean endemic species Abeliophyllum distichum and Forsythia ovata (Oleaceae).</title>
        <authorList>
            <person name="Jang H."/>
        </authorList>
    </citation>
    <scope>NUCLEOTIDE SEQUENCE [LARGE SCALE GENOMIC DNA]</scope>
</reference>
<keyword evidence="2" id="KW-1185">Reference proteome</keyword>
<evidence type="ECO:0000313" key="1">
    <source>
        <dbReference type="EMBL" id="KAL2559209.1"/>
    </source>
</evidence>
<organism evidence="1 2">
    <name type="scientific">Forsythia ovata</name>
    <dbReference type="NCBI Taxonomy" id="205694"/>
    <lineage>
        <taxon>Eukaryota</taxon>
        <taxon>Viridiplantae</taxon>
        <taxon>Streptophyta</taxon>
        <taxon>Embryophyta</taxon>
        <taxon>Tracheophyta</taxon>
        <taxon>Spermatophyta</taxon>
        <taxon>Magnoliopsida</taxon>
        <taxon>eudicotyledons</taxon>
        <taxon>Gunneridae</taxon>
        <taxon>Pentapetalae</taxon>
        <taxon>asterids</taxon>
        <taxon>lamiids</taxon>
        <taxon>Lamiales</taxon>
        <taxon>Oleaceae</taxon>
        <taxon>Forsythieae</taxon>
        <taxon>Forsythia</taxon>
    </lineage>
</organism>
<gene>
    <name evidence="1" type="ORF">Fot_03948</name>
</gene>
<dbReference type="EMBL" id="JBFOLJ010000001">
    <property type="protein sequence ID" value="KAL2559209.1"/>
    <property type="molecule type" value="Genomic_DNA"/>
</dbReference>
<sequence>MKVDELRSVIGGDEDVEALLAENKDLRGRLAFSEDARARAIYDVMKARTIQKACVDAQKTVESQLKSCENMIYAKDKELTEALNELRRLRAYWPNLEFLVECPHHGTTPNKLNSIVIIEFLVLFMDRLYDIYQNITSTKELWKTLDDAYGIDDASVNRFNASRR</sequence>